<reference evidence="6" key="3">
    <citation type="submission" date="2023-05" db="EMBL/GenBank/DDBJ databases">
        <authorList>
            <person name="Smith C.H."/>
        </authorList>
    </citation>
    <scope>NUCLEOTIDE SEQUENCE</scope>
    <source>
        <strain evidence="6">CHS0354</strain>
        <tissue evidence="6">Mantle</tissue>
    </source>
</reference>
<keyword evidence="3" id="KW-0808">Transferase</keyword>
<evidence type="ECO:0000259" key="5">
    <source>
        <dbReference type="SMART" id="SM00563"/>
    </source>
</evidence>
<sequence>MPSDPRKPYIVVCNHQSLVDIPIICCLSWDMKWLAKEELFKTPFLGTMMKASKDIPVQRDSKRGRLQALVQAIKTLEGRSSVMLFPEGTRSPDGKVYGFMDGIFSIAMDRKVDILPLAIDGSIRILKILTTTVAKIPLPVQMIIAVFRSVKRKKEWTRDRYSSRLNELTKIQSSKLYELLRKGGHQVDVLPAYYFTPPYLDYIFPKLRSKYQKWIVVPMLPIEAEFSCGIACKMAINEFKEDAFKSILVLKHFWNDDKLADIMVNKIVNAPIGKGACGLILSVHGTLVKDYKGNEPALNTGHKATLDFFHKLKKRIEEHEKNTFSSIKLGALNHKFGGTWMPETIERAFEELSKEGIDHVSLFPFGFFTDNSESDYEAKRMLEKSDFKSKQYISCLNDDDNFIEWLAERIRQKLQF</sequence>
<dbReference type="CDD" id="cd07989">
    <property type="entry name" value="LPLAT_AGPAT-like"/>
    <property type="match status" value="1"/>
</dbReference>
<dbReference type="Proteomes" id="UP001195483">
    <property type="component" value="Unassembled WGS sequence"/>
</dbReference>
<dbReference type="Pfam" id="PF00762">
    <property type="entry name" value="Ferrochelatase"/>
    <property type="match status" value="1"/>
</dbReference>
<comment type="caution">
    <text evidence="6">The sequence shown here is derived from an EMBL/GenBank/DDBJ whole genome shotgun (WGS) entry which is preliminary data.</text>
</comment>
<evidence type="ECO:0000256" key="4">
    <source>
        <dbReference type="ARBA" id="ARBA00023315"/>
    </source>
</evidence>
<dbReference type="GO" id="GO:0006783">
    <property type="term" value="P:heme biosynthetic process"/>
    <property type="evidence" value="ECO:0007669"/>
    <property type="project" value="InterPro"/>
</dbReference>
<dbReference type="Pfam" id="PF01553">
    <property type="entry name" value="Acyltransferase"/>
    <property type="match status" value="1"/>
</dbReference>
<dbReference type="GO" id="GO:0006654">
    <property type="term" value="P:phosphatidic acid biosynthetic process"/>
    <property type="evidence" value="ECO:0007669"/>
    <property type="project" value="TreeGrafter"/>
</dbReference>
<comment type="pathway">
    <text evidence="1">Phospholipid metabolism; CDP-diacylglycerol biosynthesis; CDP-diacylglycerol from sn-glycerol 3-phosphate: step 2/3.</text>
</comment>
<evidence type="ECO:0000256" key="2">
    <source>
        <dbReference type="ARBA" id="ARBA00013211"/>
    </source>
</evidence>
<evidence type="ECO:0000256" key="1">
    <source>
        <dbReference type="ARBA" id="ARBA00004728"/>
    </source>
</evidence>
<proteinExistence type="predicted"/>
<dbReference type="GO" id="GO:0003841">
    <property type="term" value="F:1-acylglycerol-3-phosphate O-acyltransferase activity"/>
    <property type="evidence" value="ECO:0007669"/>
    <property type="project" value="UniProtKB-EC"/>
</dbReference>
<dbReference type="InterPro" id="IPR001015">
    <property type="entry name" value="Ferrochelatase"/>
</dbReference>
<dbReference type="GO" id="GO:0004325">
    <property type="term" value="F:ferrochelatase activity"/>
    <property type="evidence" value="ECO:0007669"/>
    <property type="project" value="InterPro"/>
</dbReference>
<keyword evidence="7" id="KW-1185">Reference proteome</keyword>
<dbReference type="AlphaFoldDB" id="A0AAE0T720"/>
<evidence type="ECO:0000256" key="3">
    <source>
        <dbReference type="ARBA" id="ARBA00022679"/>
    </source>
</evidence>
<dbReference type="SMART" id="SM00563">
    <property type="entry name" value="PlsC"/>
    <property type="match status" value="1"/>
</dbReference>
<reference evidence="6" key="2">
    <citation type="journal article" date="2021" name="Genome Biol. Evol.">
        <title>Developing a high-quality reference genome for a parasitic bivalve with doubly uniparental inheritance (Bivalvia: Unionida).</title>
        <authorList>
            <person name="Smith C.H."/>
        </authorList>
    </citation>
    <scope>NUCLEOTIDE SEQUENCE</scope>
    <source>
        <strain evidence="6">CHS0354</strain>
        <tissue evidence="6">Mantle</tissue>
    </source>
</reference>
<dbReference type="EMBL" id="JAEAOA010000085">
    <property type="protein sequence ID" value="KAK3604926.1"/>
    <property type="molecule type" value="Genomic_DNA"/>
</dbReference>
<dbReference type="SUPFAM" id="SSF69593">
    <property type="entry name" value="Glycerol-3-phosphate (1)-acyltransferase"/>
    <property type="match status" value="1"/>
</dbReference>
<dbReference type="SUPFAM" id="SSF53800">
    <property type="entry name" value="Chelatase"/>
    <property type="match status" value="1"/>
</dbReference>
<accession>A0AAE0T720</accession>
<dbReference type="EC" id="2.3.1.51" evidence="2"/>
<organism evidence="6 7">
    <name type="scientific">Potamilus streckersoni</name>
    <dbReference type="NCBI Taxonomy" id="2493646"/>
    <lineage>
        <taxon>Eukaryota</taxon>
        <taxon>Metazoa</taxon>
        <taxon>Spiralia</taxon>
        <taxon>Lophotrochozoa</taxon>
        <taxon>Mollusca</taxon>
        <taxon>Bivalvia</taxon>
        <taxon>Autobranchia</taxon>
        <taxon>Heteroconchia</taxon>
        <taxon>Palaeoheterodonta</taxon>
        <taxon>Unionida</taxon>
        <taxon>Unionoidea</taxon>
        <taxon>Unionidae</taxon>
        <taxon>Ambleminae</taxon>
        <taxon>Lampsilini</taxon>
        <taxon>Potamilus</taxon>
    </lineage>
</organism>
<name>A0AAE0T720_9BIVA</name>
<evidence type="ECO:0000313" key="6">
    <source>
        <dbReference type="EMBL" id="KAK3604926.1"/>
    </source>
</evidence>
<keyword evidence="4" id="KW-0012">Acyltransferase</keyword>
<dbReference type="InterPro" id="IPR002123">
    <property type="entry name" value="Plipid/glycerol_acylTrfase"/>
</dbReference>
<gene>
    <name evidence="6" type="ORF">CHS0354_000590</name>
</gene>
<dbReference type="PANTHER" id="PTHR10434:SF66">
    <property type="entry name" value="PHOSPHOLIPID_GLYCEROL ACYLTRANSFERASE DOMAIN-CONTAINING PROTEIN"/>
    <property type="match status" value="1"/>
</dbReference>
<feature type="domain" description="Phospholipid/glycerol acyltransferase" evidence="5">
    <location>
        <begin position="9"/>
        <end position="122"/>
    </location>
</feature>
<evidence type="ECO:0000313" key="7">
    <source>
        <dbReference type="Proteomes" id="UP001195483"/>
    </source>
</evidence>
<dbReference type="PANTHER" id="PTHR10434">
    <property type="entry name" value="1-ACYL-SN-GLYCEROL-3-PHOSPHATE ACYLTRANSFERASE"/>
    <property type="match status" value="1"/>
</dbReference>
<reference evidence="6" key="1">
    <citation type="journal article" date="2021" name="Genome Biol. Evol.">
        <title>A High-Quality Reference Genome for a Parasitic Bivalve with Doubly Uniparental Inheritance (Bivalvia: Unionida).</title>
        <authorList>
            <person name="Smith C.H."/>
        </authorList>
    </citation>
    <scope>NUCLEOTIDE SEQUENCE</scope>
    <source>
        <strain evidence="6">CHS0354</strain>
    </source>
</reference>
<protein>
    <recommendedName>
        <fullName evidence="2">1-acylglycerol-3-phosphate O-acyltransferase</fullName>
        <ecNumber evidence="2">2.3.1.51</ecNumber>
    </recommendedName>
</protein>
<dbReference type="Gene3D" id="3.40.50.1400">
    <property type="match status" value="2"/>
</dbReference>